<dbReference type="GO" id="GO:0005975">
    <property type="term" value="P:carbohydrate metabolic process"/>
    <property type="evidence" value="ECO:0007669"/>
    <property type="project" value="InterPro"/>
</dbReference>
<dbReference type="HOGENOM" id="CLU_009281_3_3_12"/>
<name>E1R8T4_SEDSS</name>
<evidence type="ECO:0000256" key="3">
    <source>
        <dbReference type="ARBA" id="ARBA00022777"/>
    </source>
</evidence>
<evidence type="ECO:0000259" key="5">
    <source>
        <dbReference type="Pfam" id="PF02782"/>
    </source>
</evidence>
<accession>E1R8T4</accession>
<keyword evidence="7" id="KW-1185">Reference proteome</keyword>
<dbReference type="OrthoDB" id="9805576at2"/>
<organism evidence="6 7">
    <name type="scientific">Sediminispirochaeta smaragdinae (strain DSM 11293 / JCM 15392 / SEBR 4228)</name>
    <name type="common">Spirochaeta smaragdinae</name>
    <dbReference type="NCBI Taxonomy" id="573413"/>
    <lineage>
        <taxon>Bacteria</taxon>
        <taxon>Pseudomonadati</taxon>
        <taxon>Spirochaetota</taxon>
        <taxon>Spirochaetia</taxon>
        <taxon>Spirochaetales</taxon>
        <taxon>Spirochaetaceae</taxon>
        <taxon>Sediminispirochaeta</taxon>
    </lineage>
</organism>
<dbReference type="PIRSF" id="PIRSF000538">
    <property type="entry name" value="GlpK"/>
    <property type="match status" value="1"/>
</dbReference>
<evidence type="ECO:0000256" key="1">
    <source>
        <dbReference type="ARBA" id="ARBA00009156"/>
    </source>
</evidence>
<dbReference type="eggNOG" id="COG1070">
    <property type="taxonomic scope" value="Bacteria"/>
</dbReference>
<dbReference type="RefSeq" id="WP_013255302.1">
    <property type="nucleotide sequence ID" value="NC_014364.1"/>
</dbReference>
<dbReference type="EMBL" id="CP002116">
    <property type="protein sequence ID" value="ADK81841.1"/>
    <property type="molecule type" value="Genomic_DNA"/>
</dbReference>
<dbReference type="PANTHER" id="PTHR43095:SF5">
    <property type="entry name" value="XYLULOSE KINASE"/>
    <property type="match status" value="1"/>
</dbReference>
<comment type="similarity">
    <text evidence="1">Belongs to the FGGY kinase family.</text>
</comment>
<dbReference type="InterPro" id="IPR043129">
    <property type="entry name" value="ATPase_NBD"/>
</dbReference>
<reference evidence="6 7" key="1">
    <citation type="journal article" date="2010" name="Stand. Genomic Sci.">
        <title>Complete genome sequence of Spirochaeta smaragdinae type strain (SEBR 4228).</title>
        <authorList>
            <person name="Mavromatis K."/>
            <person name="Yasawong M."/>
            <person name="Chertkov O."/>
            <person name="Lapidus A."/>
            <person name="Lucas S."/>
            <person name="Nolan M."/>
            <person name="Del Rio T.G."/>
            <person name="Tice H."/>
            <person name="Cheng J.F."/>
            <person name="Pitluck S."/>
            <person name="Liolios K."/>
            <person name="Ivanova N."/>
            <person name="Tapia R."/>
            <person name="Han C."/>
            <person name="Bruce D."/>
            <person name="Goodwin L."/>
            <person name="Pati A."/>
            <person name="Chen A."/>
            <person name="Palaniappan K."/>
            <person name="Land M."/>
            <person name="Hauser L."/>
            <person name="Chang Y.J."/>
            <person name="Jeffries C.D."/>
            <person name="Detter J.C."/>
            <person name="Rohde M."/>
            <person name="Brambilla E."/>
            <person name="Spring S."/>
            <person name="Goker M."/>
            <person name="Sikorski J."/>
            <person name="Woyke T."/>
            <person name="Bristow J."/>
            <person name="Eisen J.A."/>
            <person name="Markowitz V."/>
            <person name="Hugenholtz P."/>
            <person name="Klenk H.P."/>
            <person name="Kyrpides N.C."/>
        </authorList>
    </citation>
    <scope>NUCLEOTIDE SEQUENCE [LARGE SCALE GENOMIC DNA]</scope>
    <source>
        <strain evidence="7">DSM 11293 / JCM 15392 / SEBR 4228</strain>
    </source>
</reference>
<dbReference type="Proteomes" id="UP000002318">
    <property type="component" value="Chromosome"/>
</dbReference>
<protein>
    <submittedName>
        <fullName evidence="6">Carbohydrate kinase, FGGY</fullName>
    </submittedName>
</protein>
<dbReference type="CDD" id="cd07804">
    <property type="entry name" value="ASKHA_NBD_FGGY_RrXK-like"/>
    <property type="match status" value="1"/>
</dbReference>
<dbReference type="STRING" id="573413.Spirs_2737"/>
<gene>
    <name evidence="6" type="ordered locus">Spirs_2737</name>
</gene>
<dbReference type="InterPro" id="IPR000577">
    <property type="entry name" value="Carb_kinase_FGGY"/>
</dbReference>
<feature type="domain" description="Carbohydrate kinase FGGY N-terminal" evidence="4">
    <location>
        <begin position="9"/>
        <end position="251"/>
    </location>
</feature>
<dbReference type="AlphaFoldDB" id="E1R8T4"/>
<evidence type="ECO:0000313" key="7">
    <source>
        <dbReference type="Proteomes" id="UP000002318"/>
    </source>
</evidence>
<dbReference type="InterPro" id="IPR050406">
    <property type="entry name" value="FGGY_Carb_Kinase"/>
</dbReference>
<dbReference type="KEGG" id="ssm:Spirs_2737"/>
<sequence length="490" mass="52977">MALIDPVLFLGYDLGSHGAKATLRDLSGQVLASVSRSHTIDRPHPGWQEQDPVALWWEEFVDIVRSIKLQVAARPMAEKGPLRLAGIGITGFVPGLCALDRFGLPVRMGIMHTDLRAGAELQQIQQRLNEPVSLGTLLPKLLWIKDHEPDTYARISKVLVPHAYLVYRLTGKMVCDYDTASIYGGIFDASSHSWDEDACSRVGIDPLILPKPVPVTARVGELSPEAAELLSVTQESSVIAGSGDSFASLVGEGAVSPGDLMIYLGTSATRILVQAPLQTIAAGPHYGAGRASFCGRIFSCGESMEHYRTLLGKEGWRELDAAASEVPPGSDGVFVIPHLKQRGTDEEGLRDRESIVGLETSHGPDILFRAFLEGVAYRLREGYEPIEGEVGRILLAGGGARSAIFASIIASVLGRELVLTPDGGASGGMALLAAWSLGFSPSLDALVGSWFSKRRIIESDPEAVTYYTRAYPRYKKIVSVIDDLYRIIDR</sequence>
<proteinExistence type="inferred from homology"/>
<keyword evidence="2" id="KW-0808">Transferase</keyword>
<dbReference type="Pfam" id="PF00370">
    <property type="entry name" value="FGGY_N"/>
    <property type="match status" value="1"/>
</dbReference>
<dbReference type="GO" id="GO:0016301">
    <property type="term" value="F:kinase activity"/>
    <property type="evidence" value="ECO:0007669"/>
    <property type="project" value="UniProtKB-KW"/>
</dbReference>
<dbReference type="InterPro" id="IPR018484">
    <property type="entry name" value="FGGY_N"/>
</dbReference>
<dbReference type="PANTHER" id="PTHR43095">
    <property type="entry name" value="SUGAR KINASE"/>
    <property type="match status" value="1"/>
</dbReference>
<evidence type="ECO:0000313" key="6">
    <source>
        <dbReference type="EMBL" id="ADK81841.1"/>
    </source>
</evidence>
<dbReference type="Pfam" id="PF02782">
    <property type="entry name" value="FGGY_C"/>
    <property type="match status" value="1"/>
</dbReference>
<dbReference type="Gene3D" id="3.30.420.40">
    <property type="match status" value="2"/>
</dbReference>
<dbReference type="InterPro" id="IPR018485">
    <property type="entry name" value="FGGY_C"/>
</dbReference>
<feature type="domain" description="Carbohydrate kinase FGGY C-terminal" evidence="5">
    <location>
        <begin position="261"/>
        <end position="436"/>
    </location>
</feature>
<evidence type="ECO:0000259" key="4">
    <source>
        <dbReference type="Pfam" id="PF00370"/>
    </source>
</evidence>
<dbReference type="SUPFAM" id="SSF53067">
    <property type="entry name" value="Actin-like ATPase domain"/>
    <property type="match status" value="2"/>
</dbReference>
<evidence type="ECO:0000256" key="2">
    <source>
        <dbReference type="ARBA" id="ARBA00022679"/>
    </source>
</evidence>
<keyword evidence="3 6" id="KW-0418">Kinase</keyword>